<evidence type="ECO:0000313" key="6">
    <source>
        <dbReference type="Proteomes" id="UP000027821"/>
    </source>
</evidence>
<feature type="domain" description="HTH hxlR-type" evidence="4">
    <location>
        <begin position="11"/>
        <end position="114"/>
    </location>
</feature>
<dbReference type="Pfam" id="PF01638">
    <property type="entry name" value="HxlR"/>
    <property type="match status" value="1"/>
</dbReference>
<dbReference type="Proteomes" id="UP000027821">
    <property type="component" value="Unassembled WGS sequence"/>
</dbReference>
<evidence type="ECO:0000256" key="3">
    <source>
        <dbReference type="ARBA" id="ARBA00023163"/>
    </source>
</evidence>
<evidence type="ECO:0000256" key="1">
    <source>
        <dbReference type="ARBA" id="ARBA00023015"/>
    </source>
</evidence>
<keyword evidence="2" id="KW-0238">DNA-binding</keyword>
<evidence type="ECO:0000256" key="2">
    <source>
        <dbReference type="ARBA" id="ARBA00023125"/>
    </source>
</evidence>
<evidence type="ECO:0000259" key="4">
    <source>
        <dbReference type="PROSITE" id="PS51118"/>
    </source>
</evidence>
<evidence type="ECO:0000313" key="5">
    <source>
        <dbReference type="EMBL" id="KEO75589.1"/>
    </source>
</evidence>
<dbReference type="GO" id="GO:0003677">
    <property type="term" value="F:DNA binding"/>
    <property type="evidence" value="ECO:0007669"/>
    <property type="project" value="UniProtKB-KW"/>
</dbReference>
<accession>A0A074L338</accession>
<name>A0A074L338_9BACT</name>
<dbReference type="InterPro" id="IPR036388">
    <property type="entry name" value="WH-like_DNA-bd_sf"/>
</dbReference>
<dbReference type="InterPro" id="IPR002577">
    <property type="entry name" value="HTH_HxlR"/>
</dbReference>
<dbReference type="AlphaFoldDB" id="A0A074L338"/>
<reference evidence="5 6" key="1">
    <citation type="submission" date="2014-04" db="EMBL/GenBank/DDBJ databases">
        <title>Characterization and application of a salt tolerant electro-active bacterium.</title>
        <authorList>
            <person name="Yang L."/>
            <person name="Wei S."/>
            <person name="Tay Q.X.M."/>
        </authorList>
    </citation>
    <scope>NUCLEOTIDE SEQUENCE [LARGE SCALE GENOMIC DNA]</scope>
    <source>
        <strain evidence="5 6">LY1</strain>
    </source>
</reference>
<dbReference type="EMBL" id="JMIH01000010">
    <property type="protein sequence ID" value="KEO75589.1"/>
    <property type="molecule type" value="Genomic_DNA"/>
</dbReference>
<dbReference type="PANTHER" id="PTHR33204">
    <property type="entry name" value="TRANSCRIPTIONAL REGULATOR, MARR FAMILY"/>
    <property type="match status" value="1"/>
</dbReference>
<keyword evidence="1" id="KW-0805">Transcription regulation</keyword>
<keyword evidence="6" id="KW-1185">Reference proteome</keyword>
<dbReference type="PROSITE" id="PS51118">
    <property type="entry name" value="HTH_HXLR"/>
    <property type="match status" value="1"/>
</dbReference>
<dbReference type="eggNOG" id="COG1733">
    <property type="taxonomic scope" value="Bacteria"/>
</dbReference>
<sequence length="124" mass="14471">MENNEVSIPQCKVKIMAISDAMYIMGGKWKMHIIASLCYGARRYSELLENIDNISGKMLSRELKEMETNLLIERKVMDTRPFTVQYELTEYGKKLLPVIDSLADWGIEHRKIIMKGSLEKEHQY</sequence>
<gene>
    <name evidence="5" type="ORF">EL17_00410</name>
</gene>
<dbReference type="Gene3D" id="1.10.10.10">
    <property type="entry name" value="Winged helix-like DNA-binding domain superfamily/Winged helix DNA-binding domain"/>
    <property type="match status" value="1"/>
</dbReference>
<dbReference type="InterPro" id="IPR036390">
    <property type="entry name" value="WH_DNA-bd_sf"/>
</dbReference>
<organism evidence="5 6">
    <name type="scientific">Anditalea andensis</name>
    <dbReference type="NCBI Taxonomy" id="1048983"/>
    <lineage>
        <taxon>Bacteria</taxon>
        <taxon>Pseudomonadati</taxon>
        <taxon>Bacteroidota</taxon>
        <taxon>Cytophagia</taxon>
        <taxon>Cytophagales</taxon>
        <taxon>Cytophagaceae</taxon>
        <taxon>Anditalea</taxon>
    </lineage>
</organism>
<dbReference type="SUPFAM" id="SSF46785">
    <property type="entry name" value="Winged helix' DNA-binding domain"/>
    <property type="match status" value="1"/>
</dbReference>
<dbReference type="PANTHER" id="PTHR33204:SF18">
    <property type="entry name" value="TRANSCRIPTIONAL REGULATORY PROTEIN"/>
    <property type="match status" value="1"/>
</dbReference>
<proteinExistence type="predicted"/>
<protein>
    <submittedName>
        <fullName evidence="5">HxlR family transcriptional regulator</fullName>
    </submittedName>
</protein>
<comment type="caution">
    <text evidence="5">The sequence shown here is derived from an EMBL/GenBank/DDBJ whole genome shotgun (WGS) entry which is preliminary data.</text>
</comment>
<keyword evidence="3" id="KW-0804">Transcription</keyword>